<feature type="transmembrane region" description="Helical" evidence="1">
    <location>
        <begin position="42"/>
        <end position="61"/>
    </location>
</feature>
<keyword evidence="1" id="KW-1133">Transmembrane helix</keyword>
<accession>A0ABS6FK62</accession>
<keyword evidence="3" id="KW-1185">Reference proteome</keyword>
<name>A0ABS6FK62_9BACL</name>
<gene>
    <name evidence="2" type="ORF">KQJ23_01790</name>
</gene>
<dbReference type="Proteomes" id="UP000743001">
    <property type="component" value="Unassembled WGS sequence"/>
</dbReference>
<dbReference type="RefSeq" id="WP_216476956.1">
    <property type="nucleotide sequence ID" value="NZ_JAHLQJ010000001.1"/>
</dbReference>
<organism evidence="2 3">
    <name type="scientific">Paenibacillus brevis</name>
    <dbReference type="NCBI Taxonomy" id="2841508"/>
    <lineage>
        <taxon>Bacteria</taxon>
        <taxon>Bacillati</taxon>
        <taxon>Bacillota</taxon>
        <taxon>Bacilli</taxon>
        <taxon>Bacillales</taxon>
        <taxon>Paenibacillaceae</taxon>
        <taxon>Paenibacillus</taxon>
    </lineage>
</organism>
<evidence type="ECO:0008006" key="4">
    <source>
        <dbReference type="Google" id="ProtNLM"/>
    </source>
</evidence>
<keyword evidence="1" id="KW-0812">Transmembrane</keyword>
<evidence type="ECO:0000313" key="2">
    <source>
        <dbReference type="EMBL" id="MBU5670555.1"/>
    </source>
</evidence>
<keyword evidence="1" id="KW-0472">Membrane</keyword>
<protein>
    <recommendedName>
        <fullName evidence="4">Holin</fullName>
    </recommendedName>
</protein>
<proteinExistence type="predicted"/>
<dbReference type="EMBL" id="JAHLQJ010000001">
    <property type="protein sequence ID" value="MBU5670555.1"/>
    <property type="molecule type" value="Genomic_DNA"/>
</dbReference>
<comment type="caution">
    <text evidence="2">The sequence shown here is derived from an EMBL/GenBank/DDBJ whole genome shotgun (WGS) entry which is preliminary data.</text>
</comment>
<sequence>MQEPLNIIPEQWKKMRILTLGGLLIGARLADCVIAMKTFDLNQIASGSTIFSAGLTILIVMDNSKMKHNLNWKE</sequence>
<reference evidence="2 3" key="1">
    <citation type="submission" date="2021-06" db="EMBL/GenBank/DDBJ databases">
        <authorList>
            <person name="Sun Q."/>
            <person name="Li D."/>
        </authorList>
    </citation>
    <scope>NUCLEOTIDE SEQUENCE [LARGE SCALE GENOMIC DNA]</scope>
    <source>
        <strain evidence="2 3">MSJ-6</strain>
    </source>
</reference>
<evidence type="ECO:0000313" key="3">
    <source>
        <dbReference type="Proteomes" id="UP000743001"/>
    </source>
</evidence>
<evidence type="ECO:0000256" key="1">
    <source>
        <dbReference type="SAM" id="Phobius"/>
    </source>
</evidence>